<feature type="compositionally biased region" description="Basic and acidic residues" evidence="1">
    <location>
        <begin position="54"/>
        <end position="116"/>
    </location>
</feature>
<evidence type="ECO:0000256" key="1">
    <source>
        <dbReference type="SAM" id="MobiDB-lite"/>
    </source>
</evidence>
<gene>
    <name evidence="2" type="ORF">WR25_19355</name>
</gene>
<name>A0A2A2J0E6_9BILA</name>
<feature type="region of interest" description="Disordered" evidence="1">
    <location>
        <begin position="426"/>
        <end position="467"/>
    </location>
</feature>
<organism evidence="2 3">
    <name type="scientific">Diploscapter pachys</name>
    <dbReference type="NCBI Taxonomy" id="2018661"/>
    <lineage>
        <taxon>Eukaryota</taxon>
        <taxon>Metazoa</taxon>
        <taxon>Ecdysozoa</taxon>
        <taxon>Nematoda</taxon>
        <taxon>Chromadorea</taxon>
        <taxon>Rhabditida</taxon>
        <taxon>Rhabditina</taxon>
        <taxon>Rhabditomorpha</taxon>
        <taxon>Rhabditoidea</taxon>
        <taxon>Rhabditidae</taxon>
        <taxon>Diploscapter</taxon>
    </lineage>
</organism>
<dbReference type="Proteomes" id="UP000218231">
    <property type="component" value="Unassembled WGS sequence"/>
</dbReference>
<sequence length="537" mass="61826">MAEEKALEQLQQAQEDLTEQARLDRETARERANDHRRQLEEQNRQLEQQLAETNRSRNDELQRRDKDLETERAKIKEEREKADADTQKKTQEHQERIKTQSQEHKEHTERRYKEDENAAQEATKGRDELRDGAKEYNDRASADHARNVDAQKDDLTHMREQQKGQIDRKVEDMNQTKNRQIEEQTGTGQKIEAVTAESRATAIETLRFKIKSSMALIDAANIATKIDSHITTYDNTLARCITTGLTCIKESDKVKLQLSILILELEASSETCKNPTAADSKDGTSNQPLNEIEEMRNLVKNYCDKAMSSLDELQSICSNSISSLSTNPNLSEDLRKTYKSHLHQVGNAARNLYGAVYKTKSNMNSRSPLKITNLEKLDKELENGIKELNKELNDIPEAQGIDGLREQLKEKQAMDELARANAEVIEASKRSAADAERRAQDRRAQIDQQNRQLDDQRKKAENMRSGEIKNLENEMAVERQRAKDQQDRAEAERLRLANEYRDRMKGNTKEFNGQVKRIENADIRDAQEHKVLFLCSI</sequence>
<feature type="region of interest" description="Disordered" evidence="1">
    <location>
        <begin position="1"/>
        <end position="130"/>
    </location>
</feature>
<evidence type="ECO:0000313" key="2">
    <source>
        <dbReference type="EMBL" id="PAV55498.1"/>
    </source>
</evidence>
<feature type="compositionally biased region" description="Basic and acidic residues" evidence="1">
    <location>
        <begin position="19"/>
        <end position="44"/>
    </location>
</feature>
<reference evidence="2 3" key="1">
    <citation type="journal article" date="2017" name="Curr. Biol.">
        <title>Genome architecture and evolution of a unichromosomal asexual nematode.</title>
        <authorList>
            <person name="Fradin H."/>
            <person name="Zegar C."/>
            <person name="Gutwein M."/>
            <person name="Lucas J."/>
            <person name="Kovtun M."/>
            <person name="Corcoran D."/>
            <person name="Baugh L.R."/>
            <person name="Kiontke K."/>
            <person name="Gunsalus K."/>
            <person name="Fitch D.H."/>
            <person name="Piano F."/>
        </authorList>
    </citation>
    <scope>NUCLEOTIDE SEQUENCE [LARGE SCALE GENOMIC DNA]</scope>
    <source>
        <strain evidence="2">PF1309</strain>
    </source>
</reference>
<dbReference type="AlphaFoldDB" id="A0A2A2J0E6"/>
<protein>
    <submittedName>
        <fullName evidence="2">Uncharacterized protein</fullName>
    </submittedName>
</protein>
<dbReference type="EMBL" id="LIAE01010774">
    <property type="protein sequence ID" value="PAV55498.1"/>
    <property type="molecule type" value="Genomic_DNA"/>
</dbReference>
<feature type="compositionally biased region" description="Basic and acidic residues" evidence="1">
    <location>
        <begin position="452"/>
        <end position="467"/>
    </location>
</feature>
<keyword evidence="3" id="KW-1185">Reference proteome</keyword>
<comment type="caution">
    <text evidence="2">The sequence shown here is derived from an EMBL/GenBank/DDBJ whole genome shotgun (WGS) entry which is preliminary data.</text>
</comment>
<dbReference type="STRING" id="2018661.A0A2A2J0E6"/>
<accession>A0A2A2J0E6</accession>
<proteinExistence type="predicted"/>
<evidence type="ECO:0000313" key="3">
    <source>
        <dbReference type="Proteomes" id="UP000218231"/>
    </source>
</evidence>
<feature type="compositionally biased region" description="Basic and acidic residues" evidence="1">
    <location>
        <begin position="426"/>
        <end position="445"/>
    </location>
</feature>